<sequence>MGFLITVYLNSYFLFDILKTRLILTALTA</sequence>
<accession>A0A8S5L7Q2</accession>
<name>A0A8S5L7Q2_9CAUD</name>
<reference evidence="1" key="1">
    <citation type="journal article" date="2021" name="Proc. Natl. Acad. Sci. U.S.A.">
        <title>A Catalog of Tens of Thousands of Viruses from Human Metagenomes Reveals Hidden Associations with Chronic Diseases.</title>
        <authorList>
            <person name="Tisza M.J."/>
            <person name="Buck C.B."/>
        </authorList>
    </citation>
    <scope>NUCLEOTIDE SEQUENCE</scope>
    <source>
        <strain evidence="1">CtDEW4</strain>
    </source>
</reference>
<organism evidence="1">
    <name type="scientific">Siphoviridae sp. ctDEW4</name>
    <dbReference type="NCBI Taxonomy" id="2823569"/>
    <lineage>
        <taxon>Viruses</taxon>
        <taxon>Duplodnaviria</taxon>
        <taxon>Heunggongvirae</taxon>
        <taxon>Uroviricota</taxon>
        <taxon>Caudoviricetes</taxon>
    </lineage>
</organism>
<proteinExistence type="predicted"/>
<protein>
    <submittedName>
        <fullName evidence="1">Uncharacterized protein</fullName>
    </submittedName>
</protein>
<dbReference type="EMBL" id="BK014650">
    <property type="protein sequence ID" value="DAD65909.1"/>
    <property type="molecule type" value="Genomic_DNA"/>
</dbReference>
<evidence type="ECO:0000313" key="1">
    <source>
        <dbReference type="EMBL" id="DAD65909.1"/>
    </source>
</evidence>